<keyword evidence="2" id="KW-1003">Cell membrane</keyword>
<feature type="transmembrane region" description="Helical" evidence="7">
    <location>
        <begin position="130"/>
        <end position="157"/>
    </location>
</feature>
<name>T1AK17_9ZZZZ</name>
<feature type="non-terminal residue" evidence="9">
    <location>
        <position position="158"/>
    </location>
</feature>
<evidence type="ECO:0000256" key="2">
    <source>
        <dbReference type="ARBA" id="ARBA00022475"/>
    </source>
</evidence>
<dbReference type="AlphaFoldDB" id="T1AK17"/>
<dbReference type="PANTHER" id="PTHR30572:SF4">
    <property type="entry name" value="ABC TRANSPORTER PERMEASE YTRF"/>
    <property type="match status" value="1"/>
</dbReference>
<evidence type="ECO:0000256" key="1">
    <source>
        <dbReference type="ARBA" id="ARBA00004651"/>
    </source>
</evidence>
<gene>
    <name evidence="9" type="ORF">B1B_14075</name>
</gene>
<dbReference type="Pfam" id="PF02687">
    <property type="entry name" value="FtsX"/>
    <property type="match status" value="1"/>
</dbReference>
<dbReference type="GO" id="GO:0022857">
    <property type="term" value="F:transmembrane transporter activity"/>
    <property type="evidence" value="ECO:0007669"/>
    <property type="project" value="TreeGrafter"/>
</dbReference>
<keyword evidence="5 7" id="KW-0472">Membrane</keyword>
<evidence type="ECO:0000256" key="7">
    <source>
        <dbReference type="SAM" id="Phobius"/>
    </source>
</evidence>
<feature type="domain" description="ABC3 transporter permease C-terminal" evidence="8">
    <location>
        <begin position="92"/>
        <end position="157"/>
    </location>
</feature>
<reference evidence="9" key="1">
    <citation type="submission" date="2013-08" db="EMBL/GenBank/DDBJ databases">
        <authorList>
            <person name="Mendez C."/>
            <person name="Richter M."/>
            <person name="Ferrer M."/>
            <person name="Sanchez J."/>
        </authorList>
    </citation>
    <scope>NUCLEOTIDE SEQUENCE</scope>
</reference>
<accession>T1AK17</accession>
<organism evidence="9">
    <name type="scientific">mine drainage metagenome</name>
    <dbReference type="NCBI Taxonomy" id="410659"/>
    <lineage>
        <taxon>unclassified sequences</taxon>
        <taxon>metagenomes</taxon>
        <taxon>ecological metagenomes</taxon>
    </lineage>
</organism>
<evidence type="ECO:0000256" key="5">
    <source>
        <dbReference type="ARBA" id="ARBA00023136"/>
    </source>
</evidence>
<dbReference type="GO" id="GO:0005886">
    <property type="term" value="C:plasma membrane"/>
    <property type="evidence" value="ECO:0007669"/>
    <property type="project" value="UniProtKB-SubCell"/>
</dbReference>
<proteinExistence type="inferred from homology"/>
<keyword evidence="3 7" id="KW-0812">Transmembrane</keyword>
<dbReference type="PANTHER" id="PTHR30572">
    <property type="entry name" value="MEMBRANE COMPONENT OF TRANSPORTER-RELATED"/>
    <property type="match status" value="1"/>
</dbReference>
<comment type="subcellular location">
    <subcellularLocation>
        <location evidence="1">Cell membrane</location>
        <topology evidence="1">Multi-pass membrane protein</topology>
    </subcellularLocation>
</comment>
<reference evidence="9" key="2">
    <citation type="journal article" date="2014" name="ISME J.">
        <title>Microbial stratification in low pH oxic and suboxic macroscopic growths along an acid mine drainage.</title>
        <authorList>
            <person name="Mendez-Garcia C."/>
            <person name="Mesa V."/>
            <person name="Sprenger R.R."/>
            <person name="Richter M."/>
            <person name="Diez M.S."/>
            <person name="Solano J."/>
            <person name="Bargiela R."/>
            <person name="Golyshina O.V."/>
            <person name="Manteca A."/>
            <person name="Ramos J.L."/>
            <person name="Gallego J.R."/>
            <person name="Llorente I."/>
            <person name="Martins Dos Santos V.A."/>
            <person name="Jensen O.N."/>
            <person name="Pelaez A.I."/>
            <person name="Sanchez J."/>
            <person name="Ferrer M."/>
        </authorList>
    </citation>
    <scope>NUCLEOTIDE SEQUENCE</scope>
</reference>
<evidence type="ECO:0000313" key="9">
    <source>
        <dbReference type="EMBL" id="EQD42390.1"/>
    </source>
</evidence>
<comment type="caution">
    <text evidence="9">The sequence shown here is derived from an EMBL/GenBank/DDBJ whole genome shotgun (WGS) entry which is preliminary data.</text>
</comment>
<comment type="similarity">
    <text evidence="6">Belongs to the ABC-4 integral membrane protein family.</text>
</comment>
<sequence>TNLDNLVIIPISTSEELFGKTGPFANTLSGIFVSSTSSSTMGAAYDEATSLLLQLHHISRPSLADFTITPQTSLLSTASTVTHSLTVLLAGVAAIALLVGGIGAMNIMLVSVTERVPEIGLRKALGATRIAILQQFLLEAGLIGLTGGVLGVGLGLVG</sequence>
<evidence type="ECO:0000256" key="6">
    <source>
        <dbReference type="ARBA" id="ARBA00038076"/>
    </source>
</evidence>
<feature type="transmembrane region" description="Helical" evidence="7">
    <location>
        <begin position="85"/>
        <end position="109"/>
    </location>
</feature>
<protein>
    <submittedName>
        <fullName evidence="9">Membrane protein containing DUF214, permase predicted</fullName>
    </submittedName>
</protein>
<dbReference type="InterPro" id="IPR050250">
    <property type="entry name" value="Macrolide_Exporter_MacB"/>
</dbReference>
<dbReference type="InterPro" id="IPR003838">
    <property type="entry name" value="ABC3_permease_C"/>
</dbReference>
<keyword evidence="4 7" id="KW-1133">Transmembrane helix</keyword>
<evidence type="ECO:0000256" key="4">
    <source>
        <dbReference type="ARBA" id="ARBA00022989"/>
    </source>
</evidence>
<evidence type="ECO:0000259" key="8">
    <source>
        <dbReference type="Pfam" id="PF02687"/>
    </source>
</evidence>
<feature type="non-terminal residue" evidence="9">
    <location>
        <position position="1"/>
    </location>
</feature>
<dbReference type="EMBL" id="AUZY01009289">
    <property type="protein sequence ID" value="EQD42390.1"/>
    <property type="molecule type" value="Genomic_DNA"/>
</dbReference>
<evidence type="ECO:0000256" key="3">
    <source>
        <dbReference type="ARBA" id="ARBA00022692"/>
    </source>
</evidence>